<dbReference type="RefSeq" id="WP_126726336.1">
    <property type="nucleotide sequence ID" value="NZ_RYZH01000029.1"/>
</dbReference>
<sequence length="75" mass="8272">MFTTDHDRHAVRRNDPAHHLASTRLPDHPVEAPDRGEFLAEPPEDAVSRSAEAPDAGDSRAGLLDQEYTHGRSMS</sequence>
<evidence type="ECO:0000313" key="3">
    <source>
        <dbReference type="Proteomes" id="UP000280296"/>
    </source>
</evidence>
<dbReference type="AlphaFoldDB" id="A0A432MI32"/>
<accession>A0A432MI32</accession>
<proteinExistence type="predicted"/>
<feature type="region of interest" description="Disordered" evidence="1">
    <location>
        <begin position="1"/>
        <end position="75"/>
    </location>
</feature>
<comment type="caution">
    <text evidence="2">The sequence shown here is derived from an EMBL/GenBank/DDBJ whole genome shotgun (WGS) entry which is preliminary data.</text>
</comment>
<keyword evidence="3" id="KW-1185">Reference proteome</keyword>
<dbReference type="EMBL" id="RYZH01000029">
    <property type="protein sequence ID" value="RUL86853.1"/>
    <property type="molecule type" value="Genomic_DNA"/>
</dbReference>
<reference evidence="2 3" key="2">
    <citation type="submission" date="2019-01" db="EMBL/GenBank/DDBJ databases">
        <title>Tautonia sociabilis, a novel thermotolerant planctomycete of Isosphaeraceae family, isolated from a 4000 m deep subterranean habitat.</title>
        <authorList>
            <person name="Kovaleva O.L."/>
            <person name="Elcheninov A.G."/>
            <person name="Van Heerden E."/>
            <person name="Toshchakov S.V."/>
            <person name="Novikov A."/>
            <person name="Bonch-Osmolovskaya E.A."/>
            <person name="Kublanov I.V."/>
        </authorList>
    </citation>
    <scope>NUCLEOTIDE SEQUENCE [LARGE SCALE GENOMIC DNA]</scope>
    <source>
        <strain evidence="2 3">GM2012</strain>
    </source>
</reference>
<evidence type="ECO:0000313" key="2">
    <source>
        <dbReference type="EMBL" id="RUL86853.1"/>
    </source>
</evidence>
<feature type="compositionally biased region" description="Basic and acidic residues" evidence="1">
    <location>
        <begin position="1"/>
        <end position="18"/>
    </location>
</feature>
<feature type="compositionally biased region" description="Basic and acidic residues" evidence="1">
    <location>
        <begin position="25"/>
        <end position="38"/>
    </location>
</feature>
<dbReference type="Proteomes" id="UP000280296">
    <property type="component" value="Unassembled WGS sequence"/>
</dbReference>
<name>A0A432MI32_9BACT</name>
<organism evidence="2 3">
    <name type="scientific">Tautonia sociabilis</name>
    <dbReference type="NCBI Taxonomy" id="2080755"/>
    <lineage>
        <taxon>Bacteria</taxon>
        <taxon>Pseudomonadati</taxon>
        <taxon>Planctomycetota</taxon>
        <taxon>Planctomycetia</taxon>
        <taxon>Isosphaerales</taxon>
        <taxon>Isosphaeraceae</taxon>
        <taxon>Tautonia</taxon>
    </lineage>
</organism>
<protein>
    <submittedName>
        <fullName evidence="2">Uncharacterized protein</fullName>
    </submittedName>
</protein>
<evidence type="ECO:0000256" key="1">
    <source>
        <dbReference type="SAM" id="MobiDB-lite"/>
    </source>
</evidence>
<gene>
    <name evidence="2" type="ORF">TsocGM_15295</name>
</gene>
<reference evidence="2 3" key="1">
    <citation type="submission" date="2018-12" db="EMBL/GenBank/DDBJ databases">
        <authorList>
            <person name="Toschakov S.V."/>
        </authorList>
    </citation>
    <scope>NUCLEOTIDE SEQUENCE [LARGE SCALE GENOMIC DNA]</scope>
    <source>
        <strain evidence="2 3">GM2012</strain>
    </source>
</reference>